<sequence length="137" mass="15152">MTTATDKADLPPRSIWQAVKRGFFCRCPNCNRGALFKGYLTSVDACATCGEEFHHHRADDLPPYLTVFIVGHIVVALFMAAEETVDWSMWTHIAIWVPVTAILSLVLLKPLKGATIGLQWAMRMGGFGGMAEEDRIA</sequence>
<keyword evidence="2" id="KW-1185">Reference proteome</keyword>
<reference evidence="1" key="1">
    <citation type="submission" date="2022-11" db="EMBL/GenBank/DDBJ databases">
        <title>beta-Carotene-producing bacterium, Jeongeuplla avenae sp. nov., alleviates the salt stress of Arabidopsis seedlings.</title>
        <authorList>
            <person name="Jiang L."/>
            <person name="Lee J."/>
        </authorList>
    </citation>
    <scope>NUCLEOTIDE SEQUENCE</scope>
    <source>
        <strain evidence="1">DY_R2A_6</strain>
    </source>
</reference>
<protein>
    <submittedName>
        <fullName evidence="1">DUF983 domain-containing protein</fullName>
    </submittedName>
</protein>
<gene>
    <name evidence="1" type="ORF">OXU80_13030</name>
</gene>
<proteinExistence type="predicted"/>
<evidence type="ECO:0000313" key="1">
    <source>
        <dbReference type="EMBL" id="WAJ31064.1"/>
    </source>
</evidence>
<dbReference type="EMBL" id="CP113520">
    <property type="protein sequence ID" value="WAJ31064.1"/>
    <property type="molecule type" value="Genomic_DNA"/>
</dbReference>
<name>A0ACD4NW19_9HYPH</name>
<accession>A0ACD4NW19</accession>
<dbReference type="Proteomes" id="UP001163223">
    <property type="component" value="Chromosome"/>
</dbReference>
<evidence type="ECO:0000313" key="2">
    <source>
        <dbReference type="Proteomes" id="UP001163223"/>
    </source>
</evidence>
<organism evidence="1 2">
    <name type="scientific">Antarcticirhabdus aurantiaca</name>
    <dbReference type="NCBI Taxonomy" id="2606717"/>
    <lineage>
        <taxon>Bacteria</taxon>
        <taxon>Pseudomonadati</taxon>
        <taxon>Pseudomonadota</taxon>
        <taxon>Alphaproteobacteria</taxon>
        <taxon>Hyphomicrobiales</taxon>
        <taxon>Aurantimonadaceae</taxon>
        <taxon>Antarcticirhabdus</taxon>
    </lineage>
</organism>